<dbReference type="HOGENOM" id="CLU_140672_2_0_1"/>
<evidence type="ECO:0000256" key="7">
    <source>
        <dbReference type="ARBA" id="ARBA00035331"/>
    </source>
</evidence>
<dbReference type="GO" id="GO:0006412">
    <property type="term" value="P:translation"/>
    <property type="evidence" value="ECO:0007669"/>
    <property type="project" value="InterPro"/>
</dbReference>
<evidence type="ECO:0000256" key="8">
    <source>
        <dbReference type="SAM" id="MobiDB-lite"/>
    </source>
</evidence>
<comment type="subunit">
    <text evidence="2">Component of the large ribosomal subunit.</text>
</comment>
<dbReference type="InterPro" id="IPR038097">
    <property type="entry name" value="Ribosomal_eL36_sf"/>
</dbReference>
<keyword evidence="3" id="KW-0689">Ribosomal protein</keyword>
<evidence type="ECO:0000313" key="9">
    <source>
        <dbReference type="Ensembl" id="ENSMPUP00000019888.1"/>
    </source>
</evidence>
<evidence type="ECO:0000256" key="2">
    <source>
        <dbReference type="ARBA" id="ARBA00011133"/>
    </source>
</evidence>
<dbReference type="GeneTree" id="ENSGT00390000011943"/>
<evidence type="ECO:0000256" key="4">
    <source>
        <dbReference type="ARBA" id="ARBA00023274"/>
    </source>
</evidence>
<accession>M3Z8H4</accession>
<dbReference type="PANTHER" id="PTHR10114">
    <property type="entry name" value="60S RIBOSOMAL PROTEIN L36"/>
    <property type="match status" value="1"/>
</dbReference>
<name>M3Z8H4_MUSPF</name>
<dbReference type="GO" id="GO:1990904">
    <property type="term" value="C:ribonucleoprotein complex"/>
    <property type="evidence" value="ECO:0007669"/>
    <property type="project" value="UniProtKB-KW"/>
</dbReference>
<organism evidence="9">
    <name type="scientific">Mustela putorius furo</name>
    <name type="common">European domestic ferret</name>
    <name type="synonym">Mustela furo</name>
    <dbReference type="NCBI Taxonomy" id="9669"/>
    <lineage>
        <taxon>Eukaryota</taxon>
        <taxon>Metazoa</taxon>
        <taxon>Chordata</taxon>
        <taxon>Craniata</taxon>
        <taxon>Vertebrata</taxon>
        <taxon>Euteleostomi</taxon>
        <taxon>Mammalia</taxon>
        <taxon>Eutheria</taxon>
        <taxon>Laurasiatheria</taxon>
        <taxon>Carnivora</taxon>
        <taxon>Caniformia</taxon>
        <taxon>Musteloidea</taxon>
        <taxon>Mustelidae</taxon>
        <taxon>Mustelinae</taxon>
        <taxon>Mustela</taxon>
    </lineage>
</organism>
<evidence type="ECO:0000256" key="5">
    <source>
        <dbReference type="ARBA" id="ARBA00034092"/>
    </source>
</evidence>
<dbReference type="eggNOG" id="KOG3452">
    <property type="taxonomic scope" value="Eukaryota"/>
</dbReference>
<dbReference type="InParanoid" id="M3Z8H4"/>
<dbReference type="Ensembl" id="ENSMPUT00000020171.1">
    <property type="protein sequence ID" value="ENSMPUP00000019888.1"/>
    <property type="gene ID" value="ENSMPUG00000020019.1"/>
</dbReference>
<dbReference type="GO" id="GO:0005840">
    <property type="term" value="C:ribosome"/>
    <property type="evidence" value="ECO:0007669"/>
    <property type="project" value="UniProtKB-KW"/>
</dbReference>
<evidence type="ECO:0000256" key="1">
    <source>
        <dbReference type="ARBA" id="ARBA00006509"/>
    </source>
</evidence>
<feature type="compositionally biased region" description="Basic residues" evidence="8">
    <location>
        <begin position="10"/>
        <end position="26"/>
    </location>
</feature>
<comment type="function">
    <text evidence="5">Component of the large ribosomal subunit. The ribosome is a large ribonucleoprotein complex responsible for the synthesis of proteins in the cell.</text>
</comment>
<sequence>HGSVIPHGRGFNKGHRSKLRHSHHSGHPTTHIEFPRDMIRVLCGFTSYKQITLELLTVSKDKYALKIIKNRVGTQIHAKRKQQELSKVLAA</sequence>
<evidence type="ECO:0000256" key="6">
    <source>
        <dbReference type="ARBA" id="ARBA00035226"/>
    </source>
</evidence>
<feature type="region of interest" description="Disordered" evidence="8">
    <location>
        <begin position="1"/>
        <end position="31"/>
    </location>
</feature>
<protein>
    <recommendedName>
        <fullName evidence="6">Large ribosomal subunit protein eL36</fullName>
    </recommendedName>
    <alternativeName>
        <fullName evidence="7">60S ribosomal protein L36</fullName>
    </alternativeName>
</protein>
<dbReference type="InterPro" id="IPR000509">
    <property type="entry name" value="Ribosomal_eL36"/>
</dbReference>
<dbReference type="GO" id="GO:0003735">
    <property type="term" value="F:structural constituent of ribosome"/>
    <property type="evidence" value="ECO:0007669"/>
    <property type="project" value="InterPro"/>
</dbReference>
<evidence type="ECO:0000256" key="3">
    <source>
        <dbReference type="ARBA" id="ARBA00022980"/>
    </source>
</evidence>
<dbReference type="EMBL" id="AEYP01035480">
    <property type="status" value="NOT_ANNOTATED_CDS"/>
    <property type="molecule type" value="Genomic_DNA"/>
</dbReference>
<comment type="similarity">
    <text evidence="1">Belongs to the eukaryotic ribosomal protein eL36 family.</text>
</comment>
<reference evidence="9" key="1">
    <citation type="submission" date="2024-06" db="UniProtKB">
        <authorList>
            <consortium name="Ensembl"/>
        </authorList>
    </citation>
    <scope>IDENTIFICATION</scope>
</reference>
<dbReference type="STRING" id="9669.ENSMPUP00000019888"/>
<keyword evidence="4" id="KW-0687">Ribonucleoprotein</keyword>
<dbReference type="AlphaFoldDB" id="M3Z8H4"/>
<dbReference type="Gene3D" id="1.10.10.1760">
    <property type="entry name" value="60S ribosomal protein L36"/>
    <property type="match status" value="1"/>
</dbReference>
<dbReference type="Pfam" id="PF01158">
    <property type="entry name" value="Ribosomal_L36e"/>
    <property type="match status" value="1"/>
</dbReference>
<proteinExistence type="inferred from homology"/>